<proteinExistence type="predicted"/>
<evidence type="ECO:0000256" key="1">
    <source>
        <dbReference type="SAM" id="MobiDB-lite"/>
    </source>
</evidence>
<name>A0A271KKJ7_9HYPH</name>
<keyword evidence="3" id="KW-1185">Reference proteome</keyword>
<accession>A0A271KKJ7</accession>
<dbReference type="AlphaFoldDB" id="A0A271KKJ7"/>
<sequence length="123" mass="13749">MLPMLGRILAFFLCPMLLLGSGCSRSYDGTVVIPRPLDVRRFWDRPPQQAQAEQPQLLQTDVFPVAPETPERAAARRTSTPVAPRRQITRISKDPPTPSSEPAKPLTCRNVSQPGKRVRMVCE</sequence>
<comment type="caution">
    <text evidence="2">The sequence shown here is derived from an EMBL/GenBank/DDBJ whole genome shotgun (WGS) entry which is preliminary data.</text>
</comment>
<organism evidence="2 3">
    <name type="scientific">Mesorhizobium wenxiniae</name>
    <dbReference type="NCBI Taxonomy" id="2014805"/>
    <lineage>
        <taxon>Bacteria</taxon>
        <taxon>Pseudomonadati</taxon>
        <taxon>Pseudomonadota</taxon>
        <taxon>Alphaproteobacteria</taxon>
        <taxon>Hyphomicrobiales</taxon>
        <taxon>Phyllobacteriaceae</taxon>
        <taxon>Mesorhizobium</taxon>
    </lineage>
</organism>
<dbReference type="EMBL" id="NPKH01000014">
    <property type="protein sequence ID" value="PAP96282.1"/>
    <property type="molecule type" value="Genomic_DNA"/>
</dbReference>
<protein>
    <submittedName>
        <fullName evidence="2">Uncharacterized protein</fullName>
    </submittedName>
</protein>
<evidence type="ECO:0000313" key="2">
    <source>
        <dbReference type="EMBL" id="PAP96282.1"/>
    </source>
</evidence>
<feature type="region of interest" description="Disordered" evidence="1">
    <location>
        <begin position="66"/>
        <end position="123"/>
    </location>
</feature>
<dbReference type="OrthoDB" id="8084207at2"/>
<reference evidence="2 3" key="1">
    <citation type="submission" date="2017-08" db="EMBL/GenBank/DDBJ databases">
        <title>Mesorhizobium wenxinae sp. nov., a novel rhizobial species isolated from root nodules of chickpea (Cicer arietinum L.).</title>
        <authorList>
            <person name="Zhang J."/>
        </authorList>
    </citation>
    <scope>NUCLEOTIDE SEQUENCE [LARGE SCALE GENOMIC DNA]</scope>
    <source>
        <strain evidence="3">WYCCWR 10019</strain>
    </source>
</reference>
<dbReference type="Proteomes" id="UP000215931">
    <property type="component" value="Unassembled WGS sequence"/>
</dbReference>
<dbReference type="PROSITE" id="PS51257">
    <property type="entry name" value="PROKAR_LIPOPROTEIN"/>
    <property type="match status" value="1"/>
</dbReference>
<gene>
    <name evidence="2" type="ORF">CIT31_06285</name>
</gene>
<evidence type="ECO:0000313" key="3">
    <source>
        <dbReference type="Proteomes" id="UP000215931"/>
    </source>
</evidence>